<gene>
    <name evidence="2" type="ORF">DFR74_10729</name>
</gene>
<accession>A0A366DGZ8</accession>
<protein>
    <submittedName>
        <fullName evidence="2">Acetyltransferase (GNAT) family protein</fullName>
    </submittedName>
</protein>
<keyword evidence="3" id="KW-1185">Reference proteome</keyword>
<evidence type="ECO:0000313" key="3">
    <source>
        <dbReference type="Proteomes" id="UP000252586"/>
    </source>
</evidence>
<dbReference type="Proteomes" id="UP000252586">
    <property type="component" value="Unassembled WGS sequence"/>
</dbReference>
<comment type="caution">
    <text evidence="2">The sequence shown here is derived from an EMBL/GenBank/DDBJ whole genome shotgun (WGS) entry which is preliminary data.</text>
</comment>
<dbReference type="Gene3D" id="3.40.630.30">
    <property type="match status" value="1"/>
</dbReference>
<dbReference type="RefSeq" id="WP_067513987.1">
    <property type="nucleotide sequence ID" value="NZ_JADLRD010000030.1"/>
</dbReference>
<name>A0A366DGZ8_9NOCA</name>
<dbReference type="AlphaFoldDB" id="A0A366DGZ8"/>
<dbReference type="EMBL" id="QNRE01000007">
    <property type="protein sequence ID" value="RBO89352.1"/>
    <property type="molecule type" value="Genomic_DNA"/>
</dbReference>
<dbReference type="InterPro" id="IPR000182">
    <property type="entry name" value="GNAT_dom"/>
</dbReference>
<keyword evidence="2" id="KW-0808">Transferase</keyword>
<evidence type="ECO:0000259" key="1">
    <source>
        <dbReference type="PROSITE" id="PS51186"/>
    </source>
</evidence>
<dbReference type="Pfam" id="PF00583">
    <property type="entry name" value="Acetyltransf_1"/>
    <property type="match status" value="1"/>
</dbReference>
<dbReference type="PROSITE" id="PS51186">
    <property type="entry name" value="GNAT"/>
    <property type="match status" value="1"/>
</dbReference>
<reference evidence="2 3" key="1">
    <citation type="submission" date="2018-06" db="EMBL/GenBank/DDBJ databases">
        <title>Genomic Encyclopedia of Type Strains, Phase IV (KMG-IV): sequencing the most valuable type-strain genomes for metagenomic binning, comparative biology and taxonomic classification.</title>
        <authorList>
            <person name="Goeker M."/>
        </authorList>
    </citation>
    <scope>NUCLEOTIDE SEQUENCE [LARGE SCALE GENOMIC DNA]</scope>
    <source>
        <strain evidence="2 3">DSM 44599</strain>
    </source>
</reference>
<proteinExistence type="predicted"/>
<sequence length="220" mass="24429">MSDGRLGRVEVRGFTEQDRSELLRVAPRAGEGAPTASLWGHPESELAVYLTPYMDLEPQSLFVAVRDGAIVGYLAGCVDSAAFPSEEERLTAAIREYRLVLRRKPVAFFARATLDTVRAKRRGEPAAGDFTDPRWPSHLHINVAPEARGTGAAAELVRRFLDHLRESGSPGCHLQTLVENHRAVKFFERSEFRAYGPTPPVPGLRYQGAPVHQQTMVREI</sequence>
<dbReference type="STRING" id="1210090.GCA_001613185_06420"/>
<evidence type="ECO:0000313" key="2">
    <source>
        <dbReference type="EMBL" id="RBO89352.1"/>
    </source>
</evidence>
<dbReference type="GO" id="GO:0016747">
    <property type="term" value="F:acyltransferase activity, transferring groups other than amino-acyl groups"/>
    <property type="evidence" value="ECO:0007669"/>
    <property type="project" value="InterPro"/>
</dbReference>
<dbReference type="InterPro" id="IPR016181">
    <property type="entry name" value="Acyl_CoA_acyltransferase"/>
</dbReference>
<feature type="domain" description="N-acetyltransferase" evidence="1">
    <location>
        <begin position="9"/>
        <end position="220"/>
    </location>
</feature>
<dbReference type="SUPFAM" id="SSF55729">
    <property type="entry name" value="Acyl-CoA N-acyltransferases (Nat)"/>
    <property type="match status" value="1"/>
</dbReference>
<organism evidence="2 3">
    <name type="scientific">Nocardia puris</name>
    <dbReference type="NCBI Taxonomy" id="208602"/>
    <lineage>
        <taxon>Bacteria</taxon>
        <taxon>Bacillati</taxon>
        <taxon>Actinomycetota</taxon>
        <taxon>Actinomycetes</taxon>
        <taxon>Mycobacteriales</taxon>
        <taxon>Nocardiaceae</taxon>
        <taxon>Nocardia</taxon>
    </lineage>
</organism>